<dbReference type="OrthoDB" id="397750at2"/>
<keyword evidence="5" id="KW-1185">Reference proteome</keyword>
<dbReference type="InterPro" id="IPR036388">
    <property type="entry name" value="WH-like_DNA-bd_sf"/>
</dbReference>
<keyword evidence="3" id="KW-0804">Transcription</keyword>
<dbReference type="GO" id="GO:0003677">
    <property type="term" value="F:DNA binding"/>
    <property type="evidence" value="ECO:0007669"/>
    <property type="project" value="UniProtKB-KW"/>
</dbReference>
<dbReference type="AlphaFoldDB" id="A0A224AS71"/>
<organism evidence="4 5">
    <name type="scientific">Mycoplasmopsis bovirhinis</name>
    <dbReference type="NCBI Taxonomy" id="29553"/>
    <lineage>
        <taxon>Bacteria</taxon>
        <taxon>Bacillati</taxon>
        <taxon>Mycoplasmatota</taxon>
        <taxon>Mycoplasmoidales</taxon>
        <taxon>Metamycoplasmataceae</taxon>
        <taxon>Mycoplasmopsis</taxon>
    </lineage>
</organism>
<keyword evidence="2" id="KW-0238">DNA-binding</keyword>
<evidence type="ECO:0000256" key="2">
    <source>
        <dbReference type="ARBA" id="ARBA00023125"/>
    </source>
</evidence>
<keyword evidence="1" id="KW-0805">Transcription regulation</keyword>
<name>A0A224AS71_9BACT</name>
<reference evidence="4 5" key="1">
    <citation type="submission" date="2019-01" db="EMBL/GenBank/DDBJ databases">
        <authorList>
            <consortium name="Pathogen Informatics"/>
        </authorList>
    </citation>
    <scope>NUCLEOTIDE SEQUENCE [LARGE SCALE GENOMIC DNA]</scope>
    <source>
        <strain evidence="4 5">NCTC10118</strain>
    </source>
</reference>
<dbReference type="SUPFAM" id="SSF46785">
    <property type="entry name" value="Winged helix' DNA-binding domain"/>
    <property type="match status" value="1"/>
</dbReference>
<accession>A0A224AS71</accession>
<dbReference type="GO" id="GO:0003700">
    <property type="term" value="F:DNA-binding transcription factor activity"/>
    <property type="evidence" value="ECO:0007669"/>
    <property type="project" value="InterPro"/>
</dbReference>
<dbReference type="PROSITE" id="PS50949">
    <property type="entry name" value="HTH_GNTR"/>
    <property type="match status" value="1"/>
</dbReference>
<evidence type="ECO:0000256" key="1">
    <source>
        <dbReference type="ARBA" id="ARBA00023015"/>
    </source>
</evidence>
<evidence type="ECO:0000313" key="5">
    <source>
        <dbReference type="Proteomes" id="UP000289952"/>
    </source>
</evidence>
<protein>
    <submittedName>
        <fullName evidence="4">GntR family transcriptional regulator</fullName>
    </submittedName>
</protein>
<dbReference type="EMBL" id="LR214972">
    <property type="protein sequence ID" value="VEU63131.1"/>
    <property type="molecule type" value="Genomic_DNA"/>
</dbReference>
<dbReference type="InterPro" id="IPR000524">
    <property type="entry name" value="Tscrpt_reg_HTH_GntR"/>
</dbReference>
<dbReference type="Pfam" id="PF00392">
    <property type="entry name" value="GntR"/>
    <property type="match status" value="1"/>
</dbReference>
<proteinExistence type="predicted"/>
<dbReference type="RefSeq" id="WP_099309171.1">
    <property type="nucleotide sequence ID" value="NZ_AP018135.1"/>
</dbReference>
<dbReference type="SMART" id="SM00345">
    <property type="entry name" value="HTH_GNTR"/>
    <property type="match status" value="1"/>
</dbReference>
<dbReference type="KEGG" id="mboh:CO229_00675"/>
<evidence type="ECO:0000313" key="4">
    <source>
        <dbReference type="EMBL" id="VEU63131.1"/>
    </source>
</evidence>
<sequence length="234" mass="27425">MKTHLRTFPQRKNIQNSDITKTNEIIHYLMDLIKTRKVPVNKIMPSEHAIMERFNCSRSVVVTAYLKLHALGAVYSIPKRGHFVAENFHNLIKPVSYLLQSDKQTGEEIYNFSFPDWFEKNNIILVEGARAFKKTFYKDKQVIAEADLWISIKSIDKNEPVDLTVPLVDILNARESIKNCVYRITYEKDVNRLGYKNMLVLTMFGYDEDSICIAGKYYIKPEHFEFFHQEFSLT</sequence>
<dbReference type="CDD" id="cd07377">
    <property type="entry name" value="WHTH_GntR"/>
    <property type="match status" value="1"/>
</dbReference>
<gene>
    <name evidence="4" type="ORF">NCTC10118_00308</name>
</gene>
<dbReference type="Gene3D" id="1.10.10.10">
    <property type="entry name" value="Winged helix-like DNA-binding domain superfamily/Winged helix DNA-binding domain"/>
    <property type="match status" value="1"/>
</dbReference>
<evidence type="ECO:0000256" key="3">
    <source>
        <dbReference type="ARBA" id="ARBA00023163"/>
    </source>
</evidence>
<dbReference type="Proteomes" id="UP000289952">
    <property type="component" value="Chromosome"/>
</dbReference>
<dbReference type="InterPro" id="IPR036390">
    <property type="entry name" value="WH_DNA-bd_sf"/>
</dbReference>